<keyword evidence="10" id="KW-0243">Dynein</keyword>
<dbReference type="EMBL" id="CAXLJM020000016">
    <property type="protein sequence ID" value="CAL8083259.1"/>
    <property type="molecule type" value="Genomic_DNA"/>
</dbReference>
<keyword evidence="11" id="KW-0969">Cilium</keyword>
<dbReference type="SUPFAM" id="SSF52540">
    <property type="entry name" value="P-loop containing nucleoside triphosphate hydrolases"/>
    <property type="match status" value="1"/>
</dbReference>
<keyword evidence="12" id="KW-0505">Motor protein</keyword>
<keyword evidence="14" id="KW-0966">Cell projection</keyword>
<comment type="similarity">
    <text evidence="4">Belongs to the dynein light intermediate chain family.</text>
</comment>
<evidence type="ECO:0000256" key="4">
    <source>
        <dbReference type="ARBA" id="ARBA00006831"/>
    </source>
</evidence>
<evidence type="ECO:0000256" key="7">
    <source>
        <dbReference type="ARBA" id="ARBA00022490"/>
    </source>
</evidence>
<dbReference type="Pfam" id="PF05783">
    <property type="entry name" value="DLIC"/>
    <property type="match status" value="1"/>
</dbReference>
<keyword evidence="17" id="KW-1185">Reference proteome</keyword>
<evidence type="ECO:0000256" key="8">
    <source>
        <dbReference type="ARBA" id="ARBA00022701"/>
    </source>
</evidence>
<evidence type="ECO:0000256" key="11">
    <source>
        <dbReference type="ARBA" id="ARBA00023069"/>
    </source>
</evidence>
<evidence type="ECO:0000256" key="10">
    <source>
        <dbReference type="ARBA" id="ARBA00023017"/>
    </source>
</evidence>
<keyword evidence="8" id="KW-0493">Microtubule</keyword>
<comment type="subcellular location">
    <subcellularLocation>
        <location evidence="3">Cytoplasm</location>
        <location evidence="3">Cytoskeleton</location>
        <location evidence="3">Cilium axoneme</location>
    </subcellularLocation>
    <subcellularLocation>
        <location evidence="1">Cytoplasm</location>
        <location evidence="1">Cytoskeleton</location>
        <location evidence="1">Cilium basal body</location>
    </subcellularLocation>
    <subcellularLocation>
        <location evidence="2">Cytoplasm</location>
        <location evidence="2">Cytoskeleton</location>
        <location evidence="2">Microtubule organizing center</location>
        <location evidence="2">Centrosome</location>
    </subcellularLocation>
</comment>
<keyword evidence="13" id="KW-0206">Cytoskeleton</keyword>
<evidence type="ECO:0000256" key="15">
    <source>
        <dbReference type="SAM" id="MobiDB-lite"/>
    </source>
</evidence>
<dbReference type="Proteomes" id="UP001642540">
    <property type="component" value="Unassembled WGS sequence"/>
</dbReference>
<evidence type="ECO:0000313" key="16">
    <source>
        <dbReference type="EMBL" id="CAL8083259.1"/>
    </source>
</evidence>
<evidence type="ECO:0000256" key="3">
    <source>
        <dbReference type="ARBA" id="ARBA00004430"/>
    </source>
</evidence>
<proteinExistence type="inferred from homology"/>
<evidence type="ECO:0000313" key="17">
    <source>
        <dbReference type="Proteomes" id="UP001642540"/>
    </source>
</evidence>
<protein>
    <recommendedName>
        <fullName evidence="5">Cytoplasmic dynein 2 light intermediate chain 1</fullName>
    </recommendedName>
</protein>
<reference evidence="16 17" key="1">
    <citation type="submission" date="2024-08" db="EMBL/GenBank/DDBJ databases">
        <authorList>
            <person name="Cucini C."/>
            <person name="Frati F."/>
        </authorList>
    </citation>
    <scope>NUCLEOTIDE SEQUENCE [LARGE SCALE GENOMIC DNA]</scope>
</reference>
<dbReference type="InterPro" id="IPR040045">
    <property type="entry name" value="DYNC2LI1"/>
</dbReference>
<dbReference type="InterPro" id="IPR022780">
    <property type="entry name" value="Dynein_light_int_chain"/>
</dbReference>
<name>A0ABP1Q0R6_9HEXA</name>
<evidence type="ECO:0000256" key="14">
    <source>
        <dbReference type="ARBA" id="ARBA00023273"/>
    </source>
</evidence>
<accession>A0ABP1Q0R6</accession>
<dbReference type="InterPro" id="IPR027417">
    <property type="entry name" value="P-loop_NTPase"/>
</dbReference>
<evidence type="ECO:0000256" key="1">
    <source>
        <dbReference type="ARBA" id="ARBA00004120"/>
    </source>
</evidence>
<evidence type="ECO:0000256" key="9">
    <source>
        <dbReference type="ARBA" id="ARBA00022794"/>
    </source>
</evidence>
<evidence type="ECO:0000256" key="12">
    <source>
        <dbReference type="ARBA" id="ARBA00023175"/>
    </source>
</evidence>
<feature type="region of interest" description="Disordered" evidence="15">
    <location>
        <begin position="1"/>
        <end position="22"/>
    </location>
</feature>
<keyword evidence="6" id="KW-0217">Developmental protein</keyword>
<comment type="caution">
    <text evidence="16">The sequence shown here is derived from an EMBL/GenBank/DDBJ whole genome shotgun (WGS) entry which is preliminary data.</text>
</comment>
<gene>
    <name evidence="16" type="ORF">ODALV1_LOCUS5434</name>
</gene>
<dbReference type="PANTHER" id="PTHR13236">
    <property type="entry name" value="DYNEIN 2 LIGHT INTERMEDIATE CHAIN, ISOFORM 2"/>
    <property type="match status" value="1"/>
</dbReference>
<dbReference type="PANTHER" id="PTHR13236:SF0">
    <property type="entry name" value="CYTOPLASMIC DYNEIN 2 LIGHT INTERMEDIATE CHAIN 1"/>
    <property type="match status" value="1"/>
</dbReference>
<keyword evidence="9" id="KW-0970">Cilium biogenesis/degradation</keyword>
<keyword evidence="7" id="KW-0963">Cytoplasm</keyword>
<evidence type="ECO:0000256" key="5">
    <source>
        <dbReference type="ARBA" id="ARBA00018863"/>
    </source>
</evidence>
<evidence type="ECO:0000256" key="2">
    <source>
        <dbReference type="ARBA" id="ARBA00004300"/>
    </source>
</evidence>
<evidence type="ECO:0000256" key="6">
    <source>
        <dbReference type="ARBA" id="ARBA00022473"/>
    </source>
</evidence>
<evidence type="ECO:0000256" key="13">
    <source>
        <dbReference type="ARBA" id="ARBA00023212"/>
    </source>
</evidence>
<sequence>MTFKARKDTANTPDEDANSSSQNLWDAASDNIQERGQGHHRAVNKKVLRAEDVSTILVLGSKSGGKSTLIGRLLEKNETPKPTLALDFTFARRTTPDLIKEVCHIWELGGDAITFSQLIETPIKTNHALDKFSIFLVLDLSVPEKIWSTLDTTVSSAKKALTRALADNLRSKESQDMTRKLEENIKERLGEDCQDRNQIEPFPLPLVIICTKYDVFQNFEPEKRKLICRILRLASHRLGASLNFYSKHEVAHNRRARELFTHSAFGTPFPKSIVQDYNKALLIPPGGDSYDQIWPGTSPNQFSMDFFKHLFETQVGKYNEKLSIPDDPADDANFRESDVDSRRSLILEDIALTEKVRQEYSKADNLIL</sequence>
<organism evidence="16 17">
    <name type="scientific">Orchesella dallaii</name>
    <dbReference type="NCBI Taxonomy" id="48710"/>
    <lineage>
        <taxon>Eukaryota</taxon>
        <taxon>Metazoa</taxon>
        <taxon>Ecdysozoa</taxon>
        <taxon>Arthropoda</taxon>
        <taxon>Hexapoda</taxon>
        <taxon>Collembola</taxon>
        <taxon>Entomobryomorpha</taxon>
        <taxon>Entomobryoidea</taxon>
        <taxon>Orchesellidae</taxon>
        <taxon>Orchesellinae</taxon>
        <taxon>Orchesella</taxon>
    </lineage>
</organism>